<dbReference type="PROSITE" id="PS00092">
    <property type="entry name" value="N6_MTASE"/>
    <property type="match status" value="1"/>
</dbReference>
<keyword evidence="1" id="KW-0489">Methyltransferase</keyword>
<reference evidence="5" key="1">
    <citation type="journal article" date="2014" name="Int. J. Syst. Evol. Microbiol.">
        <title>Complete genome of a new Firmicutes species belonging to the dominant human colonic microbiota ('Ruminococcus bicirculans') reveals two chromosomes and a selective capacity to utilize plant glucans.</title>
        <authorList>
            <consortium name="NISC Comparative Sequencing Program"/>
            <person name="Wegmann U."/>
            <person name="Louis P."/>
            <person name="Goesmann A."/>
            <person name="Henrissat B."/>
            <person name="Duncan S.H."/>
            <person name="Flint H.J."/>
        </authorList>
    </citation>
    <scope>NUCLEOTIDE SEQUENCE</scope>
    <source>
        <strain evidence="5">NBRC 107715</strain>
    </source>
</reference>
<evidence type="ECO:0000313" key="4">
    <source>
        <dbReference type="EMBL" id="GEP05495.1"/>
    </source>
</evidence>
<dbReference type="EMBL" id="BJZU01000072">
    <property type="protein sequence ID" value="GEP05495.1"/>
    <property type="molecule type" value="Genomic_DNA"/>
</dbReference>
<dbReference type="CDD" id="cd02440">
    <property type="entry name" value="AdoMet_MTases"/>
    <property type="match status" value="1"/>
</dbReference>
<dbReference type="InterPro" id="IPR029063">
    <property type="entry name" value="SAM-dependent_MTases_sf"/>
</dbReference>
<evidence type="ECO:0000313" key="7">
    <source>
        <dbReference type="Proteomes" id="UP001156856"/>
    </source>
</evidence>
<dbReference type="InterPro" id="IPR050320">
    <property type="entry name" value="N5-glutamine_MTase"/>
</dbReference>
<name>A0A512J694_9HYPH</name>
<evidence type="ECO:0000259" key="3">
    <source>
        <dbReference type="Pfam" id="PF05175"/>
    </source>
</evidence>
<dbReference type="Pfam" id="PF05175">
    <property type="entry name" value="MTS"/>
    <property type="match status" value="1"/>
</dbReference>
<keyword evidence="1" id="KW-0808">Transferase</keyword>
<keyword evidence="2" id="KW-0949">S-adenosyl-L-methionine</keyword>
<reference evidence="7" key="2">
    <citation type="journal article" date="2019" name="Int. J. Syst. Evol. Microbiol.">
        <title>The Global Catalogue of Microorganisms (GCM) 10K type strain sequencing project: providing services to taxonomists for standard genome sequencing and annotation.</title>
        <authorList>
            <consortium name="The Broad Institute Genomics Platform"/>
            <consortium name="The Broad Institute Genome Sequencing Center for Infectious Disease"/>
            <person name="Wu L."/>
            <person name="Ma J."/>
        </authorList>
    </citation>
    <scope>NUCLEOTIDE SEQUENCE [LARGE SCALE GENOMIC DNA]</scope>
    <source>
        <strain evidence="7">NBRC 107715</strain>
    </source>
</reference>
<sequence>MSSETGATGRPSPFPEDEAGLVALARAVRETGYGFTTVTPATHARVVARPRNAEARSLRDVFGWSRPFRADLLPDGLVRLMEAAGALAREGDLLRATIRLSSLDDELFAHSAYPPSAADAVFFGPDTMRFVSAVLAHLDERDQPVRRAADIGCGSGAAGIAVAKRRPGAETVLVDINPAALRAARVNARLAGTEGVVTRRSDMLRDVEGDFDLIVSNPPFMIDASERAYRHGGGPLGAGLSLAVVEAAAERLAPRGSLVLFTGAAIVEGADPFREAAGAACSRAGLDWSYREFDPDEYGEELDDPAYGEVERIALVVLTATRP</sequence>
<evidence type="ECO:0000256" key="1">
    <source>
        <dbReference type="ARBA" id="ARBA00022603"/>
    </source>
</evidence>
<dbReference type="Gene3D" id="3.40.50.150">
    <property type="entry name" value="Vaccinia Virus protein VP39"/>
    <property type="match status" value="1"/>
</dbReference>
<evidence type="ECO:0000313" key="6">
    <source>
        <dbReference type="Proteomes" id="UP000321960"/>
    </source>
</evidence>
<reference evidence="4 6" key="3">
    <citation type="submission" date="2019-07" db="EMBL/GenBank/DDBJ databases">
        <title>Whole genome shotgun sequence of Methylobacterium oxalidis NBRC 107715.</title>
        <authorList>
            <person name="Hosoyama A."/>
            <person name="Uohara A."/>
            <person name="Ohji S."/>
            <person name="Ichikawa N."/>
        </authorList>
    </citation>
    <scope>NUCLEOTIDE SEQUENCE [LARGE SCALE GENOMIC DNA]</scope>
    <source>
        <strain evidence="4 6">NBRC 107715</strain>
    </source>
</reference>
<feature type="domain" description="Methyltransferase small" evidence="3">
    <location>
        <begin position="134"/>
        <end position="260"/>
    </location>
</feature>
<dbReference type="PANTHER" id="PTHR18895:SF74">
    <property type="entry name" value="MTRF1L RELEASE FACTOR GLUTAMINE METHYLTRANSFERASE"/>
    <property type="match status" value="1"/>
</dbReference>
<dbReference type="AlphaFoldDB" id="A0A512J694"/>
<accession>A0A512J694</accession>
<reference evidence="5" key="4">
    <citation type="submission" date="2023-01" db="EMBL/GenBank/DDBJ databases">
        <title>Draft genome sequence of Methylobacterium oxalidis strain NBRC 107715.</title>
        <authorList>
            <person name="Sun Q."/>
            <person name="Mori K."/>
        </authorList>
    </citation>
    <scope>NUCLEOTIDE SEQUENCE</scope>
    <source>
        <strain evidence="5">NBRC 107715</strain>
    </source>
</reference>
<comment type="caution">
    <text evidence="4">The sequence shown here is derived from an EMBL/GenBank/DDBJ whole genome shotgun (WGS) entry which is preliminary data.</text>
</comment>
<dbReference type="GO" id="GO:0032259">
    <property type="term" value="P:methylation"/>
    <property type="evidence" value="ECO:0007669"/>
    <property type="project" value="UniProtKB-KW"/>
</dbReference>
<dbReference type="SUPFAM" id="SSF53335">
    <property type="entry name" value="S-adenosyl-L-methionine-dependent methyltransferases"/>
    <property type="match status" value="1"/>
</dbReference>
<dbReference type="RefSeq" id="WP_147027059.1">
    <property type="nucleotide sequence ID" value="NZ_BJZU01000072.1"/>
</dbReference>
<keyword evidence="7" id="KW-1185">Reference proteome</keyword>
<gene>
    <name evidence="5" type="ORF">GCM10007888_39940</name>
    <name evidence="4" type="ORF">MOX02_35330</name>
</gene>
<proteinExistence type="predicted"/>
<dbReference type="PANTHER" id="PTHR18895">
    <property type="entry name" value="HEMK METHYLTRANSFERASE"/>
    <property type="match status" value="1"/>
</dbReference>
<dbReference type="Proteomes" id="UP000321960">
    <property type="component" value="Unassembled WGS sequence"/>
</dbReference>
<dbReference type="InterPro" id="IPR002052">
    <property type="entry name" value="DNA_methylase_N6_adenine_CS"/>
</dbReference>
<organism evidence="4 6">
    <name type="scientific">Methylobacterium oxalidis</name>
    <dbReference type="NCBI Taxonomy" id="944322"/>
    <lineage>
        <taxon>Bacteria</taxon>
        <taxon>Pseudomonadati</taxon>
        <taxon>Pseudomonadota</taxon>
        <taxon>Alphaproteobacteria</taxon>
        <taxon>Hyphomicrobiales</taxon>
        <taxon>Methylobacteriaceae</taxon>
        <taxon>Methylobacterium</taxon>
    </lineage>
</organism>
<protein>
    <recommendedName>
        <fullName evidence="3">Methyltransferase small domain-containing protein</fullName>
    </recommendedName>
</protein>
<dbReference type="EMBL" id="BSPK01000075">
    <property type="protein sequence ID" value="GLS65612.1"/>
    <property type="molecule type" value="Genomic_DNA"/>
</dbReference>
<dbReference type="OrthoDB" id="9800643at2"/>
<evidence type="ECO:0000313" key="5">
    <source>
        <dbReference type="EMBL" id="GLS65612.1"/>
    </source>
</evidence>
<dbReference type="InterPro" id="IPR007848">
    <property type="entry name" value="Small_mtfrase_dom"/>
</dbReference>
<dbReference type="GO" id="GO:0036009">
    <property type="term" value="F:protein-glutamine N-methyltransferase activity"/>
    <property type="evidence" value="ECO:0007669"/>
    <property type="project" value="TreeGrafter"/>
</dbReference>
<dbReference type="Proteomes" id="UP001156856">
    <property type="component" value="Unassembled WGS sequence"/>
</dbReference>
<dbReference type="GO" id="GO:0003676">
    <property type="term" value="F:nucleic acid binding"/>
    <property type="evidence" value="ECO:0007669"/>
    <property type="project" value="InterPro"/>
</dbReference>
<evidence type="ECO:0000256" key="2">
    <source>
        <dbReference type="ARBA" id="ARBA00022691"/>
    </source>
</evidence>